<keyword evidence="3 6" id="KW-0812">Transmembrane</keyword>
<gene>
    <name evidence="8" type="ORF">HNQ77_001977</name>
</gene>
<dbReference type="PANTHER" id="PTHR30177">
    <property type="entry name" value="GLYCINE BETAINE/L-PROLINE TRANSPORT SYSTEM PERMEASE PROTEIN PROW"/>
    <property type="match status" value="1"/>
</dbReference>
<dbReference type="SUPFAM" id="SSF161098">
    <property type="entry name" value="MetI-like"/>
    <property type="match status" value="1"/>
</dbReference>
<dbReference type="InterPro" id="IPR000515">
    <property type="entry name" value="MetI-like"/>
</dbReference>
<sequence length="210" mass="21909">MPGFFSQYGSTIAELTLEHLWLTGAAMLCATAIAVPAGVWLTRSPRWAKPVIALANILQTIPSLAMFGFLLPLPWLGERAARIAIVALTAYALLPILRNTYTGIRGIDPAVLEVARALGLTGTQRLFKVELPLATSFILAGLRTATVTCVGIATIAAAVGAGGLGELIFRGVASVDNRLVLAGAIPAALLALAADGGLGLLERWFQPPSQ</sequence>
<evidence type="ECO:0000256" key="4">
    <source>
        <dbReference type="ARBA" id="ARBA00022989"/>
    </source>
</evidence>
<accession>A0A841JU44</accession>
<evidence type="ECO:0000256" key="5">
    <source>
        <dbReference type="ARBA" id="ARBA00023136"/>
    </source>
</evidence>
<dbReference type="Proteomes" id="UP000538666">
    <property type="component" value="Unassembled WGS sequence"/>
</dbReference>
<evidence type="ECO:0000256" key="3">
    <source>
        <dbReference type="ARBA" id="ARBA00022692"/>
    </source>
</evidence>
<dbReference type="PANTHER" id="PTHR30177:SF4">
    <property type="entry name" value="OSMOPROTECTANT IMPORT PERMEASE PROTEIN OSMW"/>
    <property type="match status" value="1"/>
</dbReference>
<dbReference type="Pfam" id="PF00528">
    <property type="entry name" value="BPD_transp_1"/>
    <property type="match status" value="1"/>
</dbReference>
<protein>
    <submittedName>
        <fullName evidence="8">Osmoprotectant transport system permease protein</fullName>
    </submittedName>
</protein>
<reference evidence="8 9" key="1">
    <citation type="submission" date="2020-08" db="EMBL/GenBank/DDBJ databases">
        <title>Genomic Encyclopedia of Type Strains, Phase IV (KMG-IV): sequencing the most valuable type-strain genomes for metagenomic binning, comparative biology and taxonomic classification.</title>
        <authorList>
            <person name="Goeker M."/>
        </authorList>
    </citation>
    <scope>NUCLEOTIDE SEQUENCE [LARGE SCALE GENOMIC DNA]</scope>
    <source>
        <strain evidence="8 9">DSM 103733</strain>
    </source>
</reference>
<dbReference type="CDD" id="cd06261">
    <property type="entry name" value="TM_PBP2"/>
    <property type="match status" value="1"/>
</dbReference>
<feature type="transmembrane region" description="Helical" evidence="6">
    <location>
        <begin position="179"/>
        <end position="201"/>
    </location>
</feature>
<dbReference type="AlphaFoldDB" id="A0A841JU44"/>
<evidence type="ECO:0000259" key="7">
    <source>
        <dbReference type="PROSITE" id="PS50928"/>
    </source>
</evidence>
<dbReference type="InterPro" id="IPR051204">
    <property type="entry name" value="ABC_transp_perm/SBD"/>
</dbReference>
<dbReference type="GO" id="GO:0055085">
    <property type="term" value="P:transmembrane transport"/>
    <property type="evidence" value="ECO:0007669"/>
    <property type="project" value="InterPro"/>
</dbReference>
<dbReference type="GO" id="GO:0031460">
    <property type="term" value="P:glycine betaine transport"/>
    <property type="evidence" value="ECO:0007669"/>
    <property type="project" value="UniProtKB-ARBA"/>
</dbReference>
<keyword evidence="9" id="KW-1185">Reference proteome</keyword>
<evidence type="ECO:0000313" key="9">
    <source>
        <dbReference type="Proteomes" id="UP000538666"/>
    </source>
</evidence>
<dbReference type="OrthoDB" id="9801163at2"/>
<dbReference type="GO" id="GO:0005886">
    <property type="term" value="C:plasma membrane"/>
    <property type="evidence" value="ECO:0007669"/>
    <property type="project" value="UniProtKB-SubCell"/>
</dbReference>
<keyword evidence="2 6" id="KW-0813">Transport</keyword>
<evidence type="ECO:0000256" key="1">
    <source>
        <dbReference type="ARBA" id="ARBA00004651"/>
    </source>
</evidence>
<comment type="caution">
    <text evidence="8">The sequence shown here is derived from an EMBL/GenBank/DDBJ whole genome shotgun (WGS) entry which is preliminary data.</text>
</comment>
<dbReference type="InterPro" id="IPR035906">
    <property type="entry name" value="MetI-like_sf"/>
</dbReference>
<feature type="transmembrane region" description="Helical" evidence="6">
    <location>
        <begin position="53"/>
        <end position="73"/>
    </location>
</feature>
<dbReference type="Gene3D" id="1.10.3720.10">
    <property type="entry name" value="MetI-like"/>
    <property type="match status" value="1"/>
</dbReference>
<proteinExistence type="inferred from homology"/>
<feature type="transmembrane region" description="Helical" evidence="6">
    <location>
        <begin position="133"/>
        <end position="159"/>
    </location>
</feature>
<comment type="similarity">
    <text evidence="6">Belongs to the binding-protein-dependent transport system permease family.</text>
</comment>
<evidence type="ECO:0000256" key="2">
    <source>
        <dbReference type="ARBA" id="ARBA00022448"/>
    </source>
</evidence>
<evidence type="ECO:0000256" key="6">
    <source>
        <dbReference type="RuleBase" id="RU363032"/>
    </source>
</evidence>
<comment type="subcellular location">
    <subcellularLocation>
        <location evidence="1 6">Cell membrane</location>
        <topology evidence="1 6">Multi-pass membrane protein</topology>
    </subcellularLocation>
</comment>
<evidence type="ECO:0000313" key="8">
    <source>
        <dbReference type="EMBL" id="MBB6144025.1"/>
    </source>
</evidence>
<keyword evidence="4 6" id="KW-1133">Transmembrane helix</keyword>
<organism evidence="8 9">
    <name type="scientific">Silvibacterium bohemicum</name>
    <dbReference type="NCBI Taxonomy" id="1577686"/>
    <lineage>
        <taxon>Bacteria</taxon>
        <taxon>Pseudomonadati</taxon>
        <taxon>Acidobacteriota</taxon>
        <taxon>Terriglobia</taxon>
        <taxon>Terriglobales</taxon>
        <taxon>Acidobacteriaceae</taxon>
        <taxon>Silvibacterium</taxon>
    </lineage>
</organism>
<keyword evidence="5 6" id="KW-0472">Membrane</keyword>
<feature type="transmembrane region" description="Helical" evidence="6">
    <location>
        <begin position="20"/>
        <end position="41"/>
    </location>
</feature>
<dbReference type="PROSITE" id="PS50928">
    <property type="entry name" value="ABC_TM1"/>
    <property type="match status" value="1"/>
</dbReference>
<dbReference type="EMBL" id="JACHEK010000004">
    <property type="protein sequence ID" value="MBB6144025.1"/>
    <property type="molecule type" value="Genomic_DNA"/>
</dbReference>
<name>A0A841JU44_9BACT</name>
<feature type="domain" description="ABC transmembrane type-1" evidence="7">
    <location>
        <begin position="16"/>
        <end position="198"/>
    </location>
</feature>
<feature type="transmembrane region" description="Helical" evidence="6">
    <location>
        <begin position="79"/>
        <end position="97"/>
    </location>
</feature>
<dbReference type="FunFam" id="1.10.3720.10:FF:000001">
    <property type="entry name" value="Glycine betaine ABC transporter, permease"/>
    <property type="match status" value="1"/>
</dbReference>
<dbReference type="RefSeq" id="WP_050059286.1">
    <property type="nucleotide sequence ID" value="NZ_JACHEK010000004.1"/>
</dbReference>